<dbReference type="FunFam" id="2.40.50.100:FF:000003">
    <property type="entry name" value="Acetyl-CoA carboxylase biotin carboxyl carrier protein"/>
    <property type="match status" value="1"/>
</dbReference>
<dbReference type="InterPro" id="IPR000089">
    <property type="entry name" value="Biotin_lipoyl"/>
</dbReference>
<evidence type="ECO:0000313" key="4">
    <source>
        <dbReference type="Proteomes" id="UP000619457"/>
    </source>
</evidence>
<dbReference type="PANTHER" id="PTHR45266:SF3">
    <property type="entry name" value="OXALOACETATE DECARBOXYLASE ALPHA CHAIN"/>
    <property type="match status" value="1"/>
</dbReference>
<proteinExistence type="predicted"/>
<keyword evidence="4" id="KW-1185">Reference proteome</keyword>
<reference evidence="3" key="1">
    <citation type="journal article" date="2014" name="Int. J. Syst. Evol. Microbiol.">
        <title>Complete genome sequence of Corynebacterium casei LMG S-19264T (=DSM 44701T), isolated from a smear-ripened cheese.</title>
        <authorList>
            <consortium name="US DOE Joint Genome Institute (JGI-PGF)"/>
            <person name="Walter F."/>
            <person name="Albersmeier A."/>
            <person name="Kalinowski J."/>
            <person name="Ruckert C."/>
        </authorList>
    </citation>
    <scope>NUCLEOTIDE SEQUENCE</scope>
    <source>
        <strain evidence="3">KCTC 12368</strain>
    </source>
</reference>
<dbReference type="PROSITE" id="PS00188">
    <property type="entry name" value="BIOTIN"/>
    <property type="match status" value="1"/>
</dbReference>
<comment type="caution">
    <text evidence="3">The sequence shown here is derived from an EMBL/GenBank/DDBJ whole genome shotgun (WGS) entry which is preliminary data.</text>
</comment>
<dbReference type="Proteomes" id="UP000619457">
    <property type="component" value="Unassembled WGS sequence"/>
</dbReference>
<evidence type="ECO:0000313" key="3">
    <source>
        <dbReference type="EMBL" id="GGZ36389.1"/>
    </source>
</evidence>
<evidence type="ECO:0000256" key="1">
    <source>
        <dbReference type="ARBA" id="ARBA00023267"/>
    </source>
</evidence>
<dbReference type="CDD" id="cd06850">
    <property type="entry name" value="biotinyl_domain"/>
    <property type="match status" value="1"/>
</dbReference>
<sequence length="164" mass="18000">MYSVSINEENFSIEQQGDDFLINGELASLSITAINDRRFQVIKDQQAYEVELLSKVPEENKITLKINNKTVEVGIKDKMALLLEKLGMNGSVAPASAEVRAPMPGLILEIQVKVGEEVTVGQPLLILEAMKMENIIKSPQSGTISSILATKGNSVEKNQLLVQF</sequence>
<dbReference type="Pfam" id="PF00364">
    <property type="entry name" value="Biotin_lipoyl"/>
    <property type="match status" value="1"/>
</dbReference>
<accession>A0A918QA69</accession>
<dbReference type="Gene3D" id="2.40.50.100">
    <property type="match status" value="1"/>
</dbReference>
<dbReference type="InterPro" id="IPR001882">
    <property type="entry name" value="Biotin_BS"/>
</dbReference>
<reference evidence="3" key="2">
    <citation type="submission" date="2020-09" db="EMBL/GenBank/DDBJ databases">
        <authorList>
            <person name="Sun Q."/>
            <person name="Kim S."/>
        </authorList>
    </citation>
    <scope>NUCLEOTIDE SEQUENCE</scope>
    <source>
        <strain evidence="3">KCTC 12368</strain>
    </source>
</reference>
<protein>
    <submittedName>
        <fullName evidence="3">Acetyl-CoA carboxylase biotin carboxyl carrier protein subunit</fullName>
    </submittedName>
</protein>
<dbReference type="InterPro" id="IPR050709">
    <property type="entry name" value="Biotin_Carboxyl_Carrier/Decarb"/>
</dbReference>
<organism evidence="3 4">
    <name type="scientific">Echinicola pacifica</name>
    <dbReference type="NCBI Taxonomy" id="346377"/>
    <lineage>
        <taxon>Bacteria</taxon>
        <taxon>Pseudomonadati</taxon>
        <taxon>Bacteroidota</taxon>
        <taxon>Cytophagia</taxon>
        <taxon>Cytophagales</taxon>
        <taxon>Cyclobacteriaceae</taxon>
        <taxon>Echinicola</taxon>
    </lineage>
</organism>
<keyword evidence="1" id="KW-0092">Biotin</keyword>
<dbReference type="SUPFAM" id="SSF51230">
    <property type="entry name" value="Single hybrid motif"/>
    <property type="match status" value="1"/>
</dbReference>
<evidence type="ECO:0000259" key="2">
    <source>
        <dbReference type="PROSITE" id="PS50968"/>
    </source>
</evidence>
<dbReference type="AlphaFoldDB" id="A0A918QA69"/>
<dbReference type="PANTHER" id="PTHR45266">
    <property type="entry name" value="OXALOACETATE DECARBOXYLASE ALPHA CHAIN"/>
    <property type="match status" value="1"/>
</dbReference>
<dbReference type="InterPro" id="IPR011053">
    <property type="entry name" value="Single_hybrid_motif"/>
</dbReference>
<feature type="domain" description="Lipoyl-binding" evidence="2">
    <location>
        <begin position="90"/>
        <end position="164"/>
    </location>
</feature>
<dbReference type="RefSeq" id="WP_018475603.1">
    <property type="nucleotide sequence ID" value="NZ_BMWX01000006.1"/>
</dbReference>
<name>A0A918QA69_9BACT</name>
<dbReference type="EMBL" id="BMWX01000006">
    <property type="protein sequence ID" value="GGZ36389.1"/>
    <property type="molecule type" value="Genomic_DNA"/>
</dbReference>
<dbReference type="PROSITE" id="PS50968">
    <property type="entry name" value="BIOTINYL_LIPOYL"/>
    <property type="match status" value="1"/>
</dbReference>
<gene>
    <name evidence="3" type="primary">pycA</name>
    <name evidence="3" type="ORF">GCM10007049_32200</name>
</gene>